<gene>
    <name evidence="1" type="ORF">MC7420_4203</name>
</gene>
<evidence type="ECO:0000313" key="2">
    <source>
        <dbReference type="Proteomes" id="UP000003835"/>
    </source>
</evidence>
<dbReference type="HOGENOM" id="CLU_3006384_0_0_3"/>
<keyword evidence="2" id="KW-1185">Reference proteome</keyword>
<proteinExistence type="predicted"/>
<name>B4VV46_9CYAN</name>
<sequence>MDKPRDLILSILLGQSRKNKGALNFGQVNLYLSGNIKVGWGLDTLYRWKPHSHFVT</sequence>
<accession>B4VV46</accession>
<organism evidence="1 2">
    <name type="scientific">Coleofasciculus chthonoplastes PCC 7420</name>
    <dbReference type="NCBI Taxonomy" id="118168"/>
    <lineage>
        <taxon>Bacteria</taxon>
        <taxon>Bacillati</taxon>
        <taxon>Cyanobacteriota</taxon>
        <taxon>Cyanophyceae</taxon>
        <taxon>Coleofasciculales</taxon>
        <taxon>Coleofasciculaceae</taxon>
        <taxon>Coleofasciculus</taxon>
    </lineage>
</organism>
<dbReference type="AlphaFoldDB" id="B4VV46"/>
<evidence type="ECO:0000313" key="1">
    <source>
        <dbReference type="EMBL" id="EDX74218.1"/>
    </source>
</evidence>
<dbReference type="Proteomes" id="UP000003835">
    <property type="component" value="Unassembled WGS sequence"/>
</dbReference>
<protein>
    <submittedName>
        <fullName evidence="1">Uncharacterized protein</fullName>
    </submittedName>
</protein>
<dbReference type="EMBL" id="DS989854">
    <property type="protein sequence ID" value="EDX74218.1"/>
    <property type="molecule type" value="Genomic_DNA"/>
</dbReference>
<reference evidence="1 2" key="1">
    <citation type="submission" date="2008-07" db="EMBL/GenBank/DDBJ databases">
        <authorList>
            <person name="Tandeau de Marsac N."/>
            <person name="Ferriera S."/>
            <person name="Johnson J."/>
            <person name="Kravitz S."/>
            <person name="Beeson K."/>
            <person name="Sutton G."/>
            <person name="Rogers Y.-H."/>
            <person name="Friedman R."/>
            <person name="Frazier M."/>
            <person name="Venter J.C."/>
        </authorList>
    </citation>
    <scope>NUCLEOTIDE SEQUENCE [LARGE SCALE GENOMIC DNA]</scope>
    <source>
        <strain evidence="1 2">PCC 7420</strain>
    </source>
</reference>